<gene>
    <name evidence="6" type="ORF">NQ317_008169</name>
</gene>
<evidence type="ECO:0000256" key="1">
    <source>
        <dbReference type="ARBA" id="ARBA00004604"/>
    </source>
</evidence>
<evidence type="ECO:0000256" key="3">
    <source>
        <dbReference type="ARBA" id="ARBA00022478"/>
    </source>
</evidence>
<organism evidence="6 7">
    <name type="scientific">Molorchus minor</name>
    <dbReference type="NCBI Taxonomy" id="1323400"/>
    <lineage>
        <taxon>Eukaryota</taxon>
        <taxon>Metazoa</taxon>
        <taxon>Ecdysozoa</taxon>
        <taxon>Arthropoda</taxon>
        <taxon>Hexapoda</taxon>
        <taxon>Insecta</taxon>
        <taxon>Pterygota</taxon>
        <taxon>Neoptera</taxon>
        <taxon>Endopterygota</taxon>
        <taxon>Coleoptera</taxon>
        <taxon>Polyphaga</taxon>
        <taxon>Cucujiformia</taxon>
        <taxon>Chrysomeloidea</taxon>
        <taxon>Cerambycidae</taxon>
        <taxon>Lamiinae</taxon>
        <taxon>Monochamini</taxon>
        <taxon>Molorchus</taxon>
    </lineage>
</organism>
<comment type="similarity">
    <text evidence="2">Belongs to the eukaryotic RPA49/POLR1E RNA polymerase subunit family.</text>
</comment>
<keyword evidence="7" id="KW-1185">Reference proteome</keyword>
<keyword evidence="4" id="KW-0804">Transcription</keyword>
<comment type="caution">
    <text evidence="6">The sequence shown here is derived from an EMBL/GenBank/DDBJ whole genome shotgun (WGS) entry which is preliminary data.</text>
</comment>
<keyword evidence="5" id="KW-0539">Nucleus</keyword>
<comment type="subcellular location">
    <subcellularLocation>
        <location evidence="1">Nucleus</location>
        <location evidence="1">Nucleolus</location>
    </subcellularLocation>
</comment>
<dbReference type="Proteomes" id="UP001162164">
    <property type="component" value="Unassembled WGS sequence"/>
</dbReference>
<dbReference type="PANTHER" id="PTHR14440">
    <property type="entry name" value="DNA-DIRECTED RNA POLYMERASE I SUBUNIT RPA49"/>
    <property type="match status" value="1"/>
</dbReference>
<evidence type="ECO:0000313" key="6">
    <source>
        <dbReference type="EMBL" id="KAJ8977976.1"/>
    </source>
</evidence>
<dbReference type="Pfam" id="PF06870">
    <property type="entry name" value="RNA_pol_I_A49"/>
    <property type="match status" value="1"/>
</dbReference>
<name>A0ABQ9JID4_9CUCU</name>
<reference evidence="6" key="1">
    <citation type="journal article" date="2023" name="Insect Mol. Biol.">
        <title>Genome sequencing provides insights into the evolution of gene families encoding plant cell wall-degrading enzymes in longhorned beetles.</title>
        <authorList>
            <person name="Shin N.R."/>
            <person name="Okamura Y."/>
            <person name="Kirsch R."/>
            <person name="Pauchet Y."/>
        </authorList>
    </citation>
    <scope>NUCLEOTIDE SEQUENCE</scope>
    <source>
        <strain evidence="6">MMC_N1</strain>
    </source>
</reference>
<evidence type="ECO:0000256" key="2">
    <source>
        <dbReference type="ARBA" id="ARBA00009430"/>
    </source>
</evidence>
<dbReference type="InterPro" id="IPR009668">
    <property type="entry name" value="RNA_pol-assoc_fac_A49-like"/>
</dbReference>
<proteinExistence type="inferred from homology"/>
<dbReference type="EMBL" id="JAPWTJ010000489">
    <property type="protein sequence ID" value="KAJ8977976.1"/>
    <property type="molecule type" value="Genomic_DNA"/>
</dbReference>
<protein>
    <submittedName>
        <fullName evidence="6">Uncharacterized protein</fullName>
    </submittedName>
</protein>
<evidence type="ECO:0000256" key="5">
    <source>
        <dbReference type="ARBA" id="ARBA00023242"/>
    </source>
</evidence>
<keyword evidence="3" id="KW-0240">DNA-directed RNA polymerase</keyword>
<accession>A0ABQ9JID4</accession>
<evidence type="ECO:0000313" key="7">
    <source>
        <dbReference type="Proteomes" id="UP001162164"/>
    </source>
</evidence>
<sequence length="371" mass="41728">MPIVSEITVSKRGLRPILVEFQNGKVRPGEEHNLKSAVYKTKDKKTVVGVANNNMIYTGIVDNKNDLYNNFILIHNRKNGKVRLIQTDCCTVSPILEKNNILDISTKSANNSVSELNKQFGSKKTKRNTEQQERLKMNIDTVKEQLERTVSGIHIDETDFQDSTPSENDSLYQPKINRQASTVEQVYNLADLVPNSVLDSLEADAENIANNDSLGDYNMMPFSSLNIAKILESSSGNRLKKIKIFLYIHFLIKFINTPVRSITKKFIACDISTEVNNNILDNYSIITGNVRTRPLIIKDKALCSILVMSAIALDYEVDVEPLTKDMKIGIKKVLEISRVLAFTTSTKNKTVIVLKLPLPAPVTVSTKKRRK</sequence>
<evidence type="ECO:0000256" key="4">
    <source>
        <dbReference type="ARBA" id="ARBA00023163"/>
    </source>
</evidence>